<evidence type="ECO:0000313" key="1">
    <source>
        <dbReference type="EMBL" id="OCT10630.1"/>
    </source>
</evidence>
<evidence type="ECO:0008006" key="3">
    <source>
        <dbReference type="Google" id="ProtNLM"/>
    </source>
</evidence>
<dbReference type="AlphaFoldDB" id="A0A1C0ZRE5"/>
<dbReference type="RefSeq" id="WP_065859040.1">
    <property type="nucleotide sequence ID" value="NZ_LYPC01000030.1"/>
</dbReference>
<evidence type="ECO:0000313" key="2">
    <source>
        <dbReference type="Proteomes" id="UP000093309"/>
    </source>
</evidence>
<organism evidence="1 2">
    <name type="scientific">Paenibacillus pectinilyticus</name>
    <dbReference type="NCBI Taxonomy" id="512399"/>
    <lineage>
        <taxon>Bacteria</taxon>
        <taxon>Bacillati</taxon>
        <taxon>Bacillota</taxon>
        <taxon>Bacilli</taxon>
        <taxon>Bacillales</taxon>
        <taxon>Paenibacillaceae</taxon>
        <taxon>Paenibacillus</taxon>
    </lineage>
</organism>
<dbReference type="Proteomes" id="UP000093309">
    <property type="component" value="Unassembled WGS sequence"/>
</dbReference>
<gene>
    <name evidence="1" type="ORF">A8709_22570</name>
</gene>
<reference evidence="2" key="1">
    <citation type="submission" date="2016-05" db="EMBL/GenBank/DDBJ databases">
        <title>Paenibacillus oryzae. sp. nov., isolated from the rice root.</title>
        <authorList>
            <person name="Zhang J."/>
            <person name="Zhang X."/>
        </authorList>
    </citation>
    <scope>NUCLEOTIDE SEQUENCE [LARGE SCALE GENOMIC DNA]</scope>
    <source>
        <strain evidence="2">KCTC13222</strain>
    </source>
</reference>
<comment type="caution">
    <text evidence="1">The sequence shown here is derived from an EMBL/GenBank/DDBJ whole genome shotgun (WGS) entry which is preliminary data.</text>
</comment>
<name>A0A1C0ZRE5_9BACL</name>
<keyword evidence="2" id="KW-1185">Reference proteome</keyword>
<dbReference type="OrthoDB" id="2626188at2"/>
<proteinExistence type="predicted"/>
<sequence>MNCSVYATLAHVGLGTFITIHAGTTPNHSGKFLGIQHGNVVIVSNGGTIFYYPVDRIDVIHIP</sequence>
<dbReference type="EMBL" id="LYPC01000030">
    <property type="protein sequence ID" value="OCT10630.1"/>
    <property type="molecule type" value="Genomic_DNA"/>
</dbReference>
<accession>A0A1C0ZRE5</accession>
<dbReference type="STRING" id="512399.A8709_22570"/>
<protein>
    <recommendedName>
        <fullName evidence="3">DUF2642 domain-containing protein</fullName>
    </recommendedName>
</protein>